<evidence type="ECO:0000313" key="3">
    <source>
        <dbReference type="Proteomes" id="UP000886998"/>
    </source>
</evidence>
<dbReference type="EMBL" id="BMAV01001312">
    <property type="protein sequence ID" value="GFY39310.1"/>
    <property type="molecule type" value="Genomic_DNA"/>
</dbReference>
<protein>
    <submittedName>
        <fullName evidence="2">Uncharacterized protein</fullName>
    </submittedName>
</protein>
<comment type="caution">
    <text evidence="2">The sequence shown here is derived from an EMBL/GenBank/DDBJ whole genome shotgun (WGS) entry which is preliminary data.</text>
</comment>
<gene>
    <name evidence="2" type="ORF">TNIN_242511</name>
</gene>
<evidence type="ECO:0000256" key="1">
    <source>
        <dbReference type="SAM" id="MobiDB-lite"/>
    </source>
</evidence>
<sequence>MASEERLHRVSSLHQQRADGRKRNFGGRYGEDVSLYQKQEVLVPEPQSRYRALNPWLIEAGVEFESFMLKEERPLKIVICVLPSHTELEDITSAVEEEGCEILKITELKHFETKANMPLYLSQN</sequence>
<evidence type="ECO:0000313" key="2">
    <source>
        <dbReference type="EMBL" id="GFY39310.1"/>
    </source>
</evidence>
<proteinExistence type="predicted"/>
<reference evidence="2" key="1">
    <citation type="submission" date="2020-08" db="EMBL/GenBank/DDBJ databases">
        <title>Multicomponent nature underlies the extraordinary mechanical properties of spider dragline silk.</title>
        <authorList>
            <person name="Kono N."/>
            <person name="Nakamura H."/>
            <person name="Mori M."/>
            <person name="Yoshida Y."/>
            <person name="Ohtoshi R."/>
            <person name="Malay A.D."/>
            <person name="Moran D.A.P."/>
            <person name="Tomita M."/>
            <person name="Numata K."/>
            <person name="Arakawa K."/>
        </authorList>
    </citation>
    <scope>NUCLEOTIDE SEQUENCE</scope>
</reference>
<dbReference type="AlphaFoldDB" id="A0A8X6WR88"/>
<name>A0A8X6WR88_9ARAC</name>
<keyword evidence="3" id="KW-1185">Reference proteome</keyword>
<dbReference type="Proteomes" id="UP000886998">
    <property type="component" value="Unassembled WGS sequence"/>
</dbReference>
<organism evidence="2 3">
    <name type="scientific">Trichonephila inaurata madagascariensis</name>
    <dbReference type="NCBI Taxonomy" id="2747483"/>
    <lineage>
        <taxon>Eukaryota</taxon>
        <taxon>Metazoa</taxon>
        <taxon>Ecdysozoa</taxon>
        <taxon>Arthropoda</taxon>
        <taxon>Chelicerata</taxon>
        <taxon>Arachnida</taxon>
        <taxon>Araneae</taxon>
        <taxon>Araneomorphae</taxon>
        <taxon>Entelegynae</taxon>
        <taxon>Araneoidea</taxon>
        <taxon>Nephilidae</taxon>
        <taxon>Trichonephila</taxon>
        <taxon>Trichonephila inaurata</taxon>
    </lineage>
</organism>
<feature type="region of interest" description="Disordered" evidence="1">
    <location>
        <begin position="1"/>
        <end position="25"/>
    </location>
</feature>
<accession>A0A8X6WR88</accession>